<dbReference type="Gene3D" id="1.10.720.40">
    <property type="match status" value="1"/>
</dbReference>
<dbReference type="Pfam" id="PF12796">
    <property type="entry name" value="Ank_2"/>
    <property type="match status" value="1"/>
</dbReference>
<keyword evidence="1" id="KW-0040">ANK repeat</keyword>
<evidence type="ECO:0000313" key="3">
    <source>
        <dbReference type="EMBL" id="OUC46215.1"/>
    </source>
</evidence>
<dbReference type="InterPro" id="IPR003887">
    <property type="entry name" value="LEM_dom"/>
</dbReference>
<dbReference type="AlphaFoldDB" id="A0A1Y3EMR6"/>
<dbReference type="PANTHER" id="PTHR46427:SF1">
    <property type="entry name" value="ANKYRIN REPEAT AND LEM DOMAIN-CONTAINING PROTEIN 1"/>
    <property type="match status" value="1"/>
</dbReference>
<reference evidence="3 4" key="1">
    <citation type="submission" date="2015-04" db="EMBL/GenBank/DDBJ databases">
        <title>Draft genome of the roundworm Trichinella nativa.</title>
        <authorList>
            <person name="Mitreva M."/>
        </authorList>
    </citation>
    <scope>NUCLEOTIDE SEQUENCE [LARGE SCALE GENOMIC DNA]</scope>
    <source>
        <strain evidence="3 4">ISS45</strain>
    </source>
</reference>
<dbReference type="Gene3D" id="1.25.40.20">
    <property type="entry name" value="Ankyrin repeat-containing domain"/>
    <property type="match status" value="1"/>
</dbReference>
<accession>A0A1Y3EMR6</accession>
<evidence type="ECO:0000256" key="1">
    <source>
        <dbReference type="PROSITE-ProRule" id="PRU00023"/>
    </source>
</evidence>
<feature type="repeat" description="ANK" evidence="1">
    <location>
        <begin position="46"/>
        <end position="78"/>
    </location>
</feature>
<dbReference type="SMART" id="SM00540">
    <property type="entry name" value="LEM"/>
    <property type="match status" value="1"/>
</dbReference>
<feature type="domain" description="LEM" evidence="2">
    <location>
        <begin position="170"/>
        <end position="214"/>
    </location>
</feature>
<dbReference type="InterPro" id="IPR036770">
    <property type="entry name" value="Ankyrin_rpt-contain_sf"/>
</dbReference>
<dbReference type="PANTHER" id="PTHR46427">
    <property type="entry name" value="ANKYRIN REPEAT AND LEM DOMAIN-CONTAINING PROTEIN 1"/>
    <property type="match status" value="1"/>
</dbReference>
<dbReference type="Pfam" id="PF03020">
    <property type="entry name" value="LEM"/>
    <property type="match status" value="1"/>
</dbReference>
<dbReference type="Proteomes" id="UP000243006">
    <property type="component" value="Unassembled WGS sequence"/>
</dbReference>
<protein>
    <submittedName>
        <fullName evidence="3">LEM domain protein</fullName>
    </submittedName>
</protein>
<dbReference type="SMART" id="SM00248">
    <property type="entry name" value="ANK"/>
    <property type="match status" value="2"/>
</dbReference>
<dbReference type="PROSITE" id="PS50297">
    <property type="entry name" value="ANK_REP_REGION"/>
    <property type="match status" value="1"/>
</dbReference>
<dbReference type="Pfam" id="PF22945">
    <property type="entry name" value="LEM-3_GIY-YIG"/>
    <property type="match status" value="1"/>
</dbReference>
<dbReference type="InterPro" id="IPR002110">
    <property type="entry name" value="Ankyrin_rpt"/>
</dbReference>
<dbReference type="SUPFAM" id="SSF48403">
    <property type="entry name" value="Ankyrin repeat"/>
    <property type="match status" value="1"/>
</dbReference>
<dbReference type="GO" id="GO:0004520">
    <property type="term" value="F:DNA endonuclease activity"/>
    <property type="evidence" value="ECO:0007669"/>
    <property type="project" value="TreeGrafter"/>
</dbReference>
<dbReference type="PROSITE" id="PS50954">
    <property type="entry name" value="LEM"/>
    <property type="match status" value="1"/>
</dbReference>
<dbReference type="GO" id="GO:0000712">
    <property type="term" value="P:resolution of meiotic recombination intermediates"/>
    <property type="evidence" value="ECO:0007669"/>
    <property type="project" value="TreeGrafter"/>
</dbReference>
<name>A0A1Y3EMR6_9BILA</name>
<dbReference type="InterPro" id="IPR034998">
    <property type="entry name" value="ANKLE1"/>
</dbReference>
<dbReference type="GO" id="GO:0000724">
    <property type="term" value="P:double-strand break repair via homologous recombination"/>
    <property type="evidence" value="ECO:0007669"/>
    <property type="project" value="TreeGrafter"/>
</dbReference>
<dbReference type="CDD" id="cd12934">
    <property type="entry name" value="LEM"/>
    <property type="match status" value="1"/>
</dbReference>
<dbReference type="GO" id="GO:0005737">
    <property type="term" value="C:cytoplasm"/>
    <property type="evidence" value="ECO:0007669"/>
    <property type="project" value="TreeGrafter"/>
</dbReference>
<dbReference type="PROSITE" id="PS50088">
    <property type="entry name" value="ANK_REPEAT"/>
    <property type="match status" value="1"/>
</dbReference>
<dbReference type="SUPFAM" id="SSF63451">
    <property type="entry name" value="LEM domain"/>
    <property type="match status" value="1"/>
</dbReference>
<organism evidence="3 4">
    <name type="scientific">Trichinella nativa</name>
    <dbReference type="NCBI Taxonomy" id="6335"/>
    <lineage>
        <taxon>Eukaryota</taxon>
        <taxon>Metazoa</taxon>
        <taxon>Ecdysozoa</taxon>
        <taxon>Nematoda</taxon>
        <taxon>Enoplea</taxon>
        <taxon>Dorylaimia</taxon>
        <taxon>Trichinellida</taxon>
        <taxon>Trichinellidae</taxon>
        <taxon>Trichinella</taxon>
    </lineage>
</organism>
<evidence type="ECO:0000313" key="4">
    <source>
        <dbReference type="Proteomes" id="UP000243006"/>
    </source>
</evidence>
<dbReference type="GO" id="GO:0005654">
    <property type="term" value="C:nucleoplasm"/>
    <property type="evidence" value="ECO:0007669"/>
    <property type="project" value="TreeGrafter"/>
</dbReference>
<evidence type="ECO:0000259" key="2">
    <source>
        <dbReference type="PROSITE" id="PS50954"/>
    </source>
</evidence>
<proteinExistence type="predicted"/>
<comment type="caution">
    <text evidence="3">The sequence shown here is derived from an EMBL/GenBank/DDBJ whole genome shotgun (WGS) entry which is preliminary data.</text>
</comment>
<dbReference type="CDD" id="cd10454">
    <property type="entry name" value="GIY-YIG_COG3680_Meta"/>
    <property type="match status" value="1"/>
</dbReference>
<dbReference type="EMBL" id="LVZM01007483">
    <property type="protein sequence ID" value="OUC46215.1"/>
    <property type="molecule type" value="Genomic_DNA"/>
</dbReference>
<dbReference type="InterPro" id="IPR011015">
    <property type="entry name" value="LEM/LEM-like_dom_sf"/>
</dbReference>
<sequence>MHNCEDVSLWSAIPLHLAAGFESVGAYSLMQEHLNRGADPNHRNSDGLTPVHIAAAWGRLDNLKLLLLNGGDPLIADNDSFTALDMAIEEQFWPCVKLIVWWCGIDRSELSSLIHPKLREQFQLYGENQVVSHIFPIRKCEPDPKTLQKWNHSLTEAENRLYSSIDSSVLASCERMSNAELRKALTEDGYCVGPVTKQNRKIYIYRLAKNLSEKRLLSGQKFSVELEMMFKGRLDRAEAMNDIQLLKNYFEKFRNSGTRWREGSLKNSFCYFLIDPTVTDDLPSRANSMRGERCNIYLHRLIALSKICIFLECEIMQIFCKSIFYIGKGKKCRPLQHLKDAAKRKDEKTVTCKKLRKILQLWTSDHGVVSFHVWNNITPIEAYTREAAMIDAIGLKNLCNRRRGEYHGPASLWTSARQRQLGAYLLETAAKIFLLEAMELCAEPASGQRRKQSTSPSSENEYIYRYRYEKSFFVKPARCLGTTVKYADCGGLGSSMDKVMAIGVSVRSPAHE</sequence>
<gene>
    <name evidence="3" type="ORF">D917_07906</name>
</gene>